<keyword evidence="2" id="KW-0732">Signal</keyword>
<comment type="caution">
    <text evidence="3">The sequence shown here is derived from an EMBL/GenBank/DDBJ whole genome shotgun (WGS) entry which is preliminary data.</text>
</comment>
<gene>
    <name evidence="3" type="ORF">Fmac_025086</name>
</gene>
<sequence length="111" mass="11639">MATNMSISIFCVVLMFLLLLAESHVEIDVAAIETPAPAPVIQPSKNDGTSEGSLQPQDARTHITRSHACSSVKSAVPNACVCHLEPTATRRSALATTTGKPKGEDPNAPDC</sequence>
<feature type="chain" id="PRO_5044824876" evidence="2">
    <location>
        <begin position="24"/>
        <end position="111"/>
    </location>
</feature>
<evidence type="ECO:0000256" key="1">
    <source>
        <dbReference type="SAM" id="MobiDB-lite"/>
    </source>
</evidence>
<name>A0ABD1LRT5_9FABA</name>
<keyword evidence="4" id="KW-1185">Reference proteome</keyword>
<feature type="region of interest" description="Disordered" evidence="1">
    <location>
        <begin position="91"/>
        <end position="111"/>
    </location>
</feature>
<feature type="compositionally biased region" description="Polar residues" evidence="1">
    <location>
        <begin position="43"/>
        <end position="58"/>
    </location>
</feature>
<feature type="region of interest" description="Disordered" evidence="1">
    <location>
        <begin position="36"/>
        <end position="66"/>
    </location>
</feature>
<protein>
    <submittedName>
        <fullName evidence="3">Uncharacterized protein</fullName>
    </submittedName>
</protein>
<evidence type="ECO:0000313" key="3">
    <source>
        <dbReference type="EMBL" id="KAL2326028.1"/>
    </source>
</evidence>
<dbReference type="AlphaFoldDB" id="A0ABD1LRT5"/>
<feature type="signal peptide" evidence="2">
    <location>
        <begin position="1"/>
        <end position="23"/>
    </location>
</feature>
<organism evidence="3 4">
    <name type="scientific">Flemingia macrophylla</name>
    <dbReference type="NCBI Taxonomy" id="520843"/>
    <lineage>
        <taxon>Eukaryota</taxon>
        <taxon>Viridiplantae</taxon>
        <taxon>Streptophyta</taxon>
        <taxon>Embryophyta</taxon>
        <taxon>Tracheophyta</taxon>
        <taxon>Spermatophyta</taxon>
        <taxon>Magnoliopsida</taxon>
        <taxon>eudicotyledons</taxon>
        <taxon>Gunneridae</taxon>
        <taxon>Pentapetalae</taxon>
        <taxon>rosids</taxon>
        <taxon>fabids</taxon>
        <taxon>Fabales</taxon>
        <taxon>Fabaceae</taxon>
        <taxon>Papilionoideae</taxon>
        <taxon>50 kb inversion clade</taxon>
        <taxon>NPAAA clade</taxon>
        <taxon>indigoferoid/millettioid clade</taxon>
        <taxon>Phaseoleae</taxon>
        <taxon>Flemingia</taxon>
    </lineage>
</organism>
<proteinExistence type="predicted"/>
<evidence type="ECO:0000313" key="4">
    <source>
        <dbReference type="Proteomes" id="UP001603857"/>
    </source>
</evidence>
<evidence type="ECO:0000256" key="2">
    <source>
        <dbReference type="SAM" id="SignalP"/>
    </source>
</evidence>
<accession>A0ABD1LRT5</accession>
<reference evidence="3 4" key="1">
    <citation type="submission" date="2024-08" db="EMBL/GenBank/DDBJ databases">
        <title>Insights into the chromosomal genome structure of Flemingia macrophylla.</title>
        <authorList>
            <person name="Ding Y."/>
            <person name="Zhao Y."/>
            <person name="Bi W."/>
            <person name="Wu M."/>
            <person name="Zhao G."/>
            <person name="Gong Y."/>
            <person name="Li W."/>
            <person name="Zhang P."/>
        </authorList>
    </citation>
    <scope>NUCLEOTIDE SEQUENCE [LARGE SCALE GENOMIC DNA]</scope>
    <source>
        <strain evidence="3">DYQJB</strain>
        <tissue evidence="3">Leaf</tissue>
    </source>
</reference>
<dbReference type="Proteomes" id="UP001603857">
    <property type="component" value="Unassembled WGS sequence"/>
</dbReference>
<dbReference type="EMBL" id="JBGMDY010000008">
    <property type="protein sequence ID" value="KAL2326028.1"/>
    <property type="molecule type" value="Genomic_DNA"/>
</dbReference>